<dbReference type="SMART" id="SM00448">
    <property type="entry name" value="REC"/>
    <property type="match status" value="1"/>
</dbReference>
<dbReference type="PANTHER" id="PTHR43214">
    <property type="entry name" value="TWO-COMPONENT RESPONSE REGULATOR"/>
    <property type="match status" value="1"/>
</dbReference>
<dbReference type="Pfam" id="PF00196">
    <property type="entry name" value="GerE"/>
    <property type="match status" value="1"/>
</dbReference>
<feature type="domain" description="HTH luxR-type" evidence="7">
    <location>
        <begin position="142"/>
        <end position="207"/>
    </location>
</feature>
<dbReference type="InterPro" id="IPR058245">
    <property type="entry name" value="NreC/VraR/RcsB-like_REC"/>
</dbReference>
<dbReference type="EMBL" id="RJVI01000002">
    <property type="protein sequence ID" value="ROR32183.1"/>
    <property type="molecule type" value="Genomic_DNA"/>
</dbReference>
<evidence type="ECO:0000256" key="4">
    <source>
        <dbReference type="ARBA" id="ARBA00023125"/>
    </source>
</evidence>
<reference evidence="9 10" key="1">
    <citation type="submission" date="2018-11" db="EMBL/GenBank/DDBJ databases">
        <title>Genomic Encyclopedia of Type Strains, Phase IV (KMG-IV): sequencing the most valuable type-strain genomes for metagenomic binning, comparative biology and taxonomic classification.</title>
        <authorList>
            <person name="Goeker M."/>
        </authorList>
    </citation>
    <scope>NUCLEOTIDE SEQUENCE [LARGE SCALE GENOMIC DNA]</scope>
    <source>
        <strain evidence="9 10">DSM 100275</strain>
    </source>
</reference>
<dbReference type="NCBIfam" id="NF007018">
    <property type="entry name" value="PRK09483.1"/>
    <property type="match status" value="1"/>
</dbReference>
<dbReference type="PANTHER" id="PTHR43214:SF3">
    <property type="entry name" value="RESPONSE REGULATOR UVRY"/>
    <property type="match status" value="1"/>
</dbReference>
<dbReference type="CDD" id="cd06170">
    <property type="entry name" value="LuxR_C_like"/>
    <property type="match status" value="1"/>
</dbReference>
<dbReference type="RefSeq" id="WP_123401153.1">
    <property type="nucleotide sequence ID" value="NZ_RJVI01000002.1"/>
</dbReference>
<dbReference type="PROSITE" id="PS50043">
    <property type="entry name" value="HTH_LUXR_2"/>
    <property type="match status" value="1"/>
</dbReference>
<keyword evidence="5" id="KW-0804">Transcription</keyword>
<keyword evidence="10" id="KW-1185">Reference proteome</keyword>
<dbReference type="PROSITE" id="PS50110">
    <property type="entry name" value="RESPONSE_REGULATORY"/>
    <property type="match status" value="1"/>
</dbReference>
<evidence type="ECO:0000313" key="9">
    <source>
        <dbReference type="EMBL" id="ROR32183.1"/>
    </source>
</evidence>
<proteinExistence type="predicted"/>
<evidence type="ECO:0000256" key="6">
    <source>
        <dbReference type="PROSITE-ProRule" id="PRU00169"/>
    </source>
</evidence>
<name>A0A3N1Y011_9GAMM</name>
<gene>
    <name evidence="9" type="ORF">EDC57_1375</name>
</gene>
<dbReference type="SMART" id="SM00421">
    <property type="entry name" value="HTH_LUXR"/>
    <property type="match status" value="1"/>
</dbReference>
<dbReference type="InterPro" id="IPR016032">
    <property type="entry name" value="Sig_transdc_resp-reg_C-effctor"/>
</dbReference>
<dbReference type="CDD" id="cd17535">
    <property type="entry name" value="REC_NarL-like"/>
    <property type="match status" value="1"/>
</dbReference>
<dbReference type="GO" id="GO:0003677">
    <property type="term" value="F:DNA binding"/>
    <property type="evidence" value="ECO:0007669"/>
    <property type="project" value="UniProtKB-KW"/>
</dbReference>
<dbReference type="SUPFAM" id="SSF52172">
    <property type="entry name" value="CheY-like"/>
    <property type="match status" value="1"/>
</dbReference>
<keyword evidence="3" id="KW-0805">Transcription regulation</keyword>
<dbReference type="GO" id="GO:0006355">
    <property type="term" value="P:regulation of DNA-templated transcription"/>
    <property type="evidence" value="ECO:0007669"/>
    <property type="project" value="InterPro"/>
</dbReference>
<comment type="caution">
    <text evidence="9">The sequence shown here is derived from an EMBL/GenBank/DDBJ whole genome shotgun (WGS) entry which is preliminary data.</text>
</comment>
<organism evidence="9 10">
    <name type="scientific">Inmirania thermothiophila</name>
    <dbReference type="NCBI Taxonomy" id="1750597"/>
    <lineage>
        <taxon>Bacteria</taxon>
        <taxon>Pseudomonadati</taxon>
        <taxon>Pseudomonadota</taxon>
        <taxon>Gammaproteobacteria</taxon>
        <taxon>Chromatiales</taxon>
        <taxon>Ectothiorhodospiraceae</taxon>
        <taxon>Inmirania</taxon>
    </lineage>
</organism>
<dbReference type="OrthoDB" id="9796655at2"/>
<accession>A0A3N1Y011</accession>
<dbReference type="GO" id="GO:0000160">
    <property type="term" value="P:phosphorelay signal transduction system"/>
    <property type="evidence" value="ECO:0007669"/>
    <property type="project" value="UniProtKB-KW"/>
</dbReference>
<evidence type="ECO:0000259" key="7">
    <source>
        <dbReference type="PROSITE" id="PS50043"/>
    </source>
</evidence>
<keyword evidence="2" id="KW-0902">Two-component regulatory system</keyword>
<evidence type="ECO:0000256" key="1">
    <source>
        <dbReference type="ARBA" id="ARBA00022553"/>
    </source>
</evidence>
<evidence type="ECO:0000256" key="3">
    <source>
        <dbReference type="ARBA" id="ARBA00023015"/>
    </source>
</evidence>
<dbReference type="Proteomes" id="UP000276634">
    <property type="component" value="Unassembled WGS sequence"/>
</dbReference>
<evidence type="ECO:0000259" key="8">
    <source>
        <dbReference type="PROSITE" id="PS50110"/>
    </source>
</evidence>
<protein>
    <submittedName>
        <fullName evidence="9">LuxR family two component transcriptional regulator</fullName>
    </submittedName>
</protein>
<feature type="modified residue" description="4-aspartylphosphate" evidence="6">
    <location>
        <position position="54"/>
    </location>
</feature>
<sequence length="215" mass="23649">MIKVMLVDDHALVRTGIRRIVESAPDMEVVAEAGSGEEAVEIARRDPPDVVLMDIHMPGVGGLEATRKLLHYVRGIRILVLTVHGGNSFPVQFLRAGAMGFLTKGCEAEEMLRAIRQVHRGERYVSADIAQQLAIAAVTGEQTSPFEKLSAREMQVLLMVAQGQSIREISDRLCLSPKTVSTYRYRLHEKLGVDNDVELTRLAIQHGVIDQSAGV</sequence>
<dbReference type="InterPro" id="IPR039420">
    <property type="entry name" value="WalR-like"/>
</dbReference>
<keyword evidence="4" id="KW-0238">DNA-binding</keyword>
<dbReference type="SUPFAM" id="SSF46894">
    <property type="entry name" value="C-terminal effector domain of the bipartite response regulators"/>
    <property type="match status" value="1"/>
</dbReference>
<dbReference type="Pfam" id="PF00072">
    <property type="entry name" value="Response_reg"/>
    <property type="match status" value="1"/>
</dbReference>
<evidence type="ECO:0000256" key="5">
    <source>
        <dbReference type="ARBA" id="ARBA00023163"/>
    </source>
</evidence>
<dbReference type="InterPro" id="IPR011006">
    <property type="entry name" value="CheY-like_superfamily"/>
</dbReference>
<dbReference type="PRINTS" id="PR00038">
    <property type="entry name" value="HTHLUXR"/>
</dbReference>
<dbReference type="InterPro" id="IPR000792">
    <property type="entry name" value="Tscrpt_reg_LuxR_C"/>
</dbReference>
<evidence type="ECO:0000313" key="10">
    <source>
        <dbReference type="Proteomes" id="UP000276634"/>
    </source>
</evidence>
<feature type="domain" description="Response regulatory" evidence="8">
    <location>
        <begin position="3"/>
        <end position="119"/>
    </location>
</feature>
<dbReference type="Gene3D" id="3.40.50.2300">
    <property type="match status" value="1"/>
</dbReference>
<keyword evidence="1 6" id="KW-0597">Phosphoprotein</keyword>
<evidence type="ECO:0000256" key="2">
    <source>
        <dbReference type="ARBA" id="ARBA00023012"/>
    </source>
</evidence>
<dbReference type="InterPro" id="IPR001789">
    <property type="entry name" value="Sig_transdc_resp-reg_receiver"/>
</dbReference>
<dbReference type="AlphaFoldDB" id="A0A3N1Y011"/>